<keyword evidence="7 8" id="KW-0472">Membrane</keyword>
<keyword evidence="11" id="KW-1185">Reference proteome</keyword>
<feature type="transmembrane region" description="Helical" evidence="8">
    <location>
        <begin position="167"/>
        <end position="191"/>
    </location>
</feature>
<keyword evidence="6 8" id="KW-1133">Transmembrane helix</keyword>
<keyword evidence="3" id="KW-1003">Cell membrane</keyword>
<evidence type="ECO:0000256" key="4">
    <source>
        <dbReference type="ARBA" id="ARBA00022597"/>
    </source>
</evidence>
<dbReference type="EMBL" id="JANKAS010000009">
    <property type="protein sequence ID" value="MCR1899442.1"/>
    <property type="molecule type" value="Genomic_DNA"/>
</dbReference>
<comment type="subcellular location">
    <subcellularLocation>
        <location evidence="1">Cell membrane</location>
        <topology evidence="1">Multi-pass membrane protein</topology>
    </subcellularLocation>
</comment>
<accession>A0AAE3HF62</accession>
<feature type="transmembrane region" description="Helical" evidence="8">
    <location>
        <begin position="92"/>
        <end position="119"/>
    </location>
</feature>
<reference evidence="10" key="1">
    <citation type="submission" date="2022-07" db="EMBL/GenBank/DDBJ databases">
        <title>Enhanced cultured diversity of the mouse gut microbiota enables custom-made synthetic communities.</title>
        <authorList>
            <person name="Afrizal A."/>
        </authorList>
    </citation>
    <scope>NUCLEOTIDE SEQUENCE</scope>
    <source>
        <strain evidence="10">DSM 28593</strain>
    </source>
</reference>
<feature type="domain" description="Phosphotransferase system EIIC" evidence="9">
    <location>
        <begin position="32"/>
        <end position="350"/>
    </location>
</feature>
<proteinExistence type="predicted"/>
<dbReference type="RefSeq" id="WP_257531810.1">
    <property type="nucleotide sequence ID" value="NZ_JANKAS010000009.1"/>
</dbReference>
<dbReference type="GO" id="GO:0009401">
    <property type="term" value="P:phosphoenolpyruvate-dependent sugar phosphotransferase system"/>
    <property type="evidence" value="ECO:0007669"/>
    <property type="project" value="InterPro"/>
</dbReference>
<feature type="transmembrane region" description="Helical" evidence="8">
    <location>
        <begin position="234"/>
        <end position="252"/>
    </location>
</feature>
<organism evidence="10 11">
    <name type="scientific">Irregularibacter muris</name>
    <dbReference type="NCBI Taxonomy" id="1796619"/>
    <lineage>
        <taxon>Bacteria</taxon>
        <taxon>Bacillati</taxon>
        <taxon>Bacillota</taxon>
        <taxon>Clostridia</taxon>
        <taxon>Eubacteriales</taxon>
        <taxon>Eubacteriaceae</taxon>
        <taxon>Irregularibacter</taxon>
    </lineage>
</organism>
<evidence type="ECO:0000256" key="8">
    <source>
        <dbReference type="SAM" id="Phobius"/>
    </source>
</evidence>
<comment type="caution">
    <text evidence="10">The sequence shown here is derived from an EMBL/GenBank/DDBJ whole genome shotgun (WGS) entry which is preliminary data.</text>
</comment>
<name>A0AAE3HF62_9FIRM</name>
<protein>
    <submittedName>
        <fullName evidence="10">PTS sugar transporter subunit IIC</fullName>
    </submittedName>
</protein>
<dbReference type="Proteomes" id="UP001205748">
    <property type="component" value="Unassembled WGS sequence"/>
</dbReference>
<feature type="transmembrane region" description="Helical" evidence="8">
    <location>
        <begin position="259"/>
        <end position="278"/>
    </location>
</feature>
<evidence type="ECO:0000256" key="7">
    <source>
        <dbReference type="ARBA" id="ARBA00023136"/>
    </source>
</evidence>
<gene>
    <name evidence="10" type="ORF">NSA47_10645</name>
</gene>
<evidence type="ECO:0000259" key="9">
    <source>
        <dbReference type="Pfam" id="PF13303"/>
    </source>
</evidence>
<dbReference type="GO" id="GO:0008982">
    <property type="term" value="F:protein-N(PI)-phosphohistidine-sugar phosphotransferase activity"/>
    <property type="evidence" value="ECO:0007669"/>
    <property type="project" value="InterPro"/>
</dbReference>
<evidence type="ECO:0000256" key="2">
    <source>
        <dbReference type="ARBA" id="ARBA00022448"/>
    </source>
</evidence>
<feature type="transmembrane region" description="Helical" evidence="8">
    <location>
        <begin position="29"/>
        <end position="51"/>
    </location>
</feature>
<dbReference type="Pfam" id="PF13303">
    <property type="entry name" value="PTS_EIIC_2"/>
    <property type="match status" value="1"/>
</dbReference>
<keyword evidence="4 10" id="KW-0762">Sugar transport</keyword>
<feature type="transmembrane region" description="Helical" evidence="8">
    <location>
        <begin position="314"/>
        <end position="334"/>
    </location>
</feature>
<feature type="transmembrane region" description="Helical" evidence="8">
    <location>
        <begin position="203"/>
        <end position="228"/>
    </location>
</feature>
<evidence type="ECO:0000256" key="5">
    <source>
        <dbReference type="ARBA" id="ARBA00022692"/>
    </source>
</evidence>
<evidence type="ECO:0000313" key="11">
    <source>
        <dbReference type="Proteomes" id="UP001205748"/>
    </source>
</evidence>
<evidence type="ECO:0000313" key="10">
    <source>
        <dbReference type="EMBL" id="MCR1899442.1"/>
    </source>
</evidence>
<evidence type="ECO:0000256" key="3">
    <source>
        <dbReference type="ARBA" id="ARBA00022475"/>
    </source>
</evidence>
<keyword evidence="2" id="KW-0813">Transport</keyword>
<dbReference type="AlphaFoldDB" id="A0AAE3HF62"/>
<dbReference type="GO" id="GO:0005886">
    <property type="term" value="C:plasma membrane"/>
    <property type="evidence" value="ECO:0007669"/>
    <property type="project" value="UniProtKB-SubCell"/>
</dbReference>
<dbReference type="InterPro" id="IPR003352">
    <property type="entry name" value="PTS_EIIC"/>
</dbReference>
<feature type="transmembrane region" description="Helical" evidence="8">
    <location>
        <begin position="140"/>
        <end position="161"/>
    </location>
</feature>
<evidence type="ECO:0000256" key="6">
    <source>
        <dbReference type="ARBA" id="ARBA00022989"/>
    </source>
</evidence>
<evidence type="ECO:0000256" key="1">
    <source>
        <dbReference type="ARBA" id="ARBA00004651"/>
    </source>
</evidence>
<sequence length="352" mass="36638">MEEKTMPTPTDKKESFLKRKNIEISVQRYLIDAMSFMALGLFASLLIGTILNTIGDKLHIPFLTETIWPLARDMSGAAIGVAIAHGLQAPPLVMFSAVIIGAAGNALGGPVGAFIATIIGTEFGKMVSKETKLDIIVTPAVTIIVGVLVGSVVGPVVGSFMTGLGSLIMYATTLQPFLMGILVSVIVGMALTLPISSAAICMMLSLGGIAAGAATAGCSAQMVGFAVMSYRENGWGGVAAVGLGTSMLHVPNIVKNWKVWIPPTLVAAITGPLATLIFKMEGTPMGAGMGTSGFVGQFGTINAMEAVGKGGSSMYIGILLLHIIIPIVLTPIITNFMRKKNWIKDGDLKLNM</sequence>
<keyword evidence="5 8" id="KW-0812">Transmembrane</keyword>